<keyword evidence="4 5" id="KW-0472">Membrane</keyword>
<dbReference type="EMBL" id="JAHLPM010000008">
    <property type="protein sequence ID" value="MBU5438407.1"/>
    <property type="molecule type" value="Genomic_DNA"/>
</dbReference>
<evidence type="ECO:0000313" key="6">
    <source>
        <dbReference type="EMBL" id="MBU5438407.1"/>
    </source>
</evidence>
<dbReference type="PANTHER" id="PTHR30249">
    <property type="entry name" value="PUTATIVE SEROTONIN TRANSPORTER"/>
    <property type="match status" value="1"/>
</dbReference>
<feature type="transmembrane region" description="Helical" evidence="5">
    <location>
        <begin position="204"/>
        <end position="225"/>
    </location>
</feature>
<accession>A0ABS6E669</accession>
<proteinExistence type="predicted"/>
<comment type="subcellular location">
    <subcellularLocation>
        <location evidence="1">Membrane</location>
        <topology evidence="1">Multi-pass membrane protein</topology>
    </subcellularLocation>
</comment>
<evidence type="ECO:0000256" key="5">
    <source>
        <dbReference type="SAM" id="Phobius"/>
    </source>
</evidence>
<reference evidence="6 7" key="1">
    <citation type="submission" date="2021-06" db="EMBL/GenBank/DDBJ databases">
        <authorList>
            <person name="Sun Q."/>
            <person name="Li D."/>
        </authorList>
    </citation>
    <scope>NUCLEOTIDE SEQUENCE [LARGE SCALE GENOMIC DNA]</scope>
    <source>
        <strain evidence="6 7">MSJ-40</strain>
    </source>
</reference>
<sequence>MDYLNTPIFGFIISIIAFQIGLFINKKTKKAIFNPLIIAIGLIMILLLSFNIDYEIYNKGGSIISFFLGPATVVLAVPLFKQIERLKSSGIPVLVGIIVGCTTAVVSVFFLSKLFGLTETLSTSLLPKSVTAAISMEISKQIGGIPALTVAVTVLTGITGNVIGSYVCKLFRIKDEVATGVAMGTASHAIGTAKAMELGEVQGAMSSLAISVAGLITVFLAPWLLQLLS</sequence>
<name>A0ABS6E669_9FIRM</name>
<protein>
    <submittedName>
        <fullName evidence="6">LrgB family protein</fullName>
    </submittedName>
</protein>
<evidence type="ECO:0000256" key="3">
    <source>
        <dbReference type="ARBA" id="ARBA00022989"/>
    </source>
</evidence>
<dbReference type="PANTHER" id="PTHR30249:SF0">
    <property type="entry name" value="PLASTIDAL GLYCOLATE_GLYCERATE TRANSLOCATOR 1, CHLOROPLASTIC"/>
    <property type="match status" value="1"/>
</dbReference>
<evidence type="ECO:0000313" key="7">
    <source>
        <dbReference type="Proteomes" id="UP000749471"/>
    </source>
</evidence>
<evidence type="ECO:0000256" key="4">
    <source>
        <dbReference type="ARBA" id="ARBA00023136"/>
    </source>
</evidence>
<keyword evidence="7" id="KW-1185">Reference proteome</keyword>
<evidence type="ECO:0000256" key="1">
    <source>
        <dbReference type="ARBA" id="ARBA00004141"/>
    </source>
</evidence>
<feature type="transmembrane region" description="Helical" evidence="5">
    <location>
        <begin position="145"/>
        <end position="168"/>
    </location>
</feature>
<feature type="transmembrane region" description="Helical" evidence="5">
    <location>
        <begin position="62"/>
        <end position="80"/>
    </location>
</feature>
<feature type="transmembrane region" description="Helical" evidence="5">
    <location>
        <begin position="6"/>
        <end position="24"/>
    </location>
</feature>
<dbReference type="RefSeq" id="WP_216519503.1">
    <property type="nucleotide sequence ID" value="NZ_JAHLPM010000008.1"/>
</dbReference>
<evidence type="ECO:0000256" key="2">
    <source>
        <dbReference type="ARBA" id="ARBA00022692"/>
    </source>
</evidence>
<feature type="transmembrane region" description="Helical" evidence="5">
    <location>
        <begin position="31"/>
        <end position="50"/>
    </location>
</feature>
<dbReference type="InterPro" id="IPR007300">
    <property type="entry name" value="CidB/LrgB"/>
</dbReference>
<organism evidence="6 7">
    <name type="scientific">Tissierella simiarum</name>
    <dbReference type="NCBI Taxonomy" id="2841534"/>
    <lineage>
        <taxon>Bacteria</taxon>
        <taxon>Bacillati</taxon>
        <taxon>Bacillota</taxon>
        <taxon>Tissierellia</taxon>
        <taxon>Tissierellales</taxon>
        <taxon>Tissierellaceae</taxon>
        <taxon>Tissierella</taxon>
    </lineage>
</organism>
<keyword evidence="2 5" id="KW-0812">Transmembrane</keyword>
<gene>
    <name evidence="6" type="ORF">KQI42_10330</name>
</gene>
<keyword evidence="3 5" id="KW-1133">Transmembrane helix</keyword>
<dbReference type="Proteomes" id="UP000749471">
    <property type="component" value="Unassembled WGS sequence"/>
</dbReference>
<dbReference type="Pfam" id="PF04172">
    <property type="entry name" value="LrgB"/>
    <property type="match status" value="1"/>
</dbReference>
<feature type="transmembrane region" description="Helical" evidence="5">
    <location>
        <begin position="92"/>
        <end position="112"/>
    </location>
</feature>
<comment type="caution">
    <text evidence="6">The sequence shown here is derived from an EMBL/GenBank/DDBJ whole genome shotgun (WGS) entry which is preliminary data.</text>
</comment>